<feature type="domain" description="XS" evidence="2">
    <location>
        <begin position="18"/>
        <end position="129"/>
    </location>
</feature>
<reference evidence="3 4" key="1">
    <citation type="journal article" date="2017" name="Plant Biotechnol. J.">
        <title>A comprehensive draft genome sequence for lupin (Lupinus angustifolius), an emerging health food: insights into plant-microbe interactions and legume evolution.</title>
        <authorList>
            <person name="Hane J.K."/>
            <person name="Ming Y."/>
            <person name="Kamphuis L.G."/>
            <person name="Nelson M.N."/>
            <person name="Garg G."/>
            <person name="Atkins C.A."/>
            <person name="Bayer P.E."/>
            <person name="Bravo A."/>
            <person name="Bringans S."/>
            <person name="Cannon S."/>
            <person name="Edwards D."/>
            <person name="Foley R."/>
            <person name="Gao L.L."/>
            <person name="Harrison M.J."/>
            <person name="Huang W."/>
            <person name="Hurgobin B."/>
            <person name="Li S."/>
            <person name="Liu C.W."/>
            <person name="McGrath A."/>
            <person name="Morahan G."/>
            <person name="Murray J."/>
            <person name="Weller J."/>
            <person name="Jian J."/>
            <person name="Singh K.B."/>
        </authorList>
    </citation>
    <scope>NUCLEOTIDE SEQUENCE [LARGE SCALE GENOMIC DNA]</scope>
    <source>
        <strain evidence="4">cv. Tanjil</strain>
        <tissue evidence="3">Whole plant</tissue>
    </source>
</reference>
<dbReference type="AlphaFoldDB" id="A0A4P1RDQ8"/>
<dbReference type="GO" id="GO:0080188">
    <property type="term" value="P:gene silencing by siRNA-directed DNA methylation"/>
    <property type="evidence" value="ECO:0007669"/>
    <property type="project" value="InterPro"/>
</dbReference>
<dbReference type="Proteomes" id="UP000188354">
    <property type="component" value="Chromosome LG07"/>
</dbReference>
<proteinExistence type="predicted"/>
<dbReference type="Gene3D" id="3.30.70.2890">
    <property type="entry name" value="XS domain"/>
    <property type="match status" value="1"/>
</dbReference>
<dbReference type="InterPro" id="IPR045177">
    <property type="entry name" value="FDM1-5/IDN2"/>
</dbReference>
<evidence type="ECO:0000256" key="1">
    <source>
        <dbReference type="SAM" id="MobiDB-lite"/>
    </source>
</evidence>
<dbReference type="PANTHER" id="PTHR21596">
    <property type="entry name" value="RIBONUCLEASE P SUBUNIT P38"/>
    <property type="match status" value="1"/>
</dbReference>
<accession>A0A4P1RDQ8</accession>
<evidence type="ECO:0000313" key="3">
    <source>
        <dbReference type="EMBL" id="OIW08630.1"/>
    </source>
</evidence>
<dbReference type="InterPro" id="IPR038588">
    <property type="entry name" value="XS_domain_sf"/>
</dbReference>
<evidence type="ECO:0000259" key="2">
    <source>
        <dbReference type="Pfam" id="PF03468"/>
    </source>
</evidence>
<keyword evidence="4" id="KW-1185">Reference proteome</keyword>
<organism evidence="3 4">
    <name type="scientific">Lupinus angustifolius</name>
    <name type="common">Narrow-leaved blue lupine</name>
    <dbReference type="NCBI Taxonomy" id="3871"/>
    <lineage>
        <taxon>Eukaryota</taxon>
        <taxon>Viridiplantae</taxon>
        <taxon>Streptophyta</taxon>
        <taxon>Embryophyta</taxon>
        <taxon>Tracheophyta</taxon>
        <taxon>Spermatophyta</taxon>
        <taxon>Magnoliopsida</taxon>
        <taxon>eudicotyledons</taxon>
        <taxon>Gunneridae</taxon>
        <taxon>Pentapetalae</taxon>
        <taxon>rosids</taxon>
        <taxon>fabids</taxon>
        <taxon>Fabales</taxon>
        <taxon>Fabaceae</taxon>
        <taxon>Papilionoideae</taxon>
        <taxon>50 kb inversion clade</taxon>
        <taxon>genistoids sensu lato</taxon>
        <taxon>core genistoids</taxon>
        <taxon>Genisteae</taxon>
        <taxon>Lupinus</taxon>
    </lineage>
</organism>
<gene>
    <name evidence="3" type="ORF">TanjilG_03306</name>
</gene>
<dbReference type="EMBL" id="CM007367">
    <property type="protein sequence ID" value="OIW08630.1"/>
    <property type="molecule type" value="Genomic_DNA"/>
</dbReference>
<evidence type="ECO:0000313" key="4">
    <source>
        <dbReference type="Proteomes" id="UP000188354"/>
    </source>
</evidence>
<name>A0A4P1RDQ8_LUPAN</name>
<dbReference type="Pfam" id="PF03468">
    <property type="entry name" value="XS"/>
    <property type="match status" value="1"/>
</dbReference>
<dbReference type="STRING" id="3871.A0A4P1RDQ8"/>
<feature type="region of interest" description="Disordered" evidence="1">
    <location>
        <begin position="313"/>
        <end position="332"/>
    </location>
</feature>
<dbReference type="InterPro" id="IPR005380">
    <property type="entry name" value="XS_domain"/>
</dbReference>
<protein>
    <recommendedName>
        <fullName evidence="2">XS domain-containing protein</fullName>
    </recommendedName>
</protein>
<dbReference type="Gramene" id="OIW08630">
    <property type="protein sequence ID" value="OIW08630"/>
    <property type="gene ID" value="TanjilG_03306"/>
</dbReference>
<dbReference type="PANTHER" id="PTHR21596:SF54">
    <property type="entry name" value="TRANSCRIPTION REGULATOR-LIKE"/>
    <property type="match status" value="1"/>
</dbReference>
<sequence>MQMELKFELQSPSINFEDQPFVWPLIGVLANIPLQWKDGHFVGPSGFILRKQLSQKGFNSFNVEILWTQRGHSGFALVEFVKDYKGFQQATLFDMSFQASHCGNKDWNNIMVCPEVKLYGWVARENDYKFEGIVGQHLRKFRESNGAFVFNRSMRDHNEMNGFSSCVEGLVKQKDEMVQCYNEDIRKVHQSSQKHFEKMICGHAMVTVLLEAQKHEIEMRSTELVHGLVVSNEAELRKIQNQKYMIEEVTLAQRKGDHNFVQLVEKHKKEKEELHKQIIDFEKNVDDKHVLQLEIERMKGALRVMRHIGDSGDSKILQKMDTKEKEQEYKGE</sequence>